<dbReference type="Pfam" id="PF01590">
    <property type="entry name" value="GAF"/>
    <property type="match status" value="1"/>
</dbReference>
<dbReference type="InterPro" id="IPR003018">
    <property type="entry name" value="GAF"/>
</dbReference>
<dbReference type="InParanoid" id="Q01P53"/>
<dbReference type="KEGG" id="sus:Acid_7668"/>
<dbReference type="SMART" id="SM00065">
    <property type="entry name" value="GAF"/>
    <property type="match status" value="1"/>
</dbReference>
<gene>
    <name evidence="2" type="ordered locus">Acid_7668</name>
</gene>
<dbReference type="SUPFAM" id="SSF55781">
    <property type="entry name" value="GAF domain-like"/>
    <property type="match status" value="1"/>
</dbReference>
<feature type="domain" description="GAF" evidence="1">
    <location>
        <begin position="33"/>
        <end position="180"/>
    </location>
</feature>
<reference evidence="2" key="1">
    <citation type="submission" date="2006-10" db="EMBL/GenBank/DDBJ databases">
        <title>Complete sequence of Solibacter usitatus Ellin6076.</title>
        <authorList>
            <consortium name="US DOE Joint Genome Institute"/>
            <person name="Copeland A."/>
            <person name="Lucas S."/>
            <person name="Lapidus A."/>
            <person name="Barry K."/>
            <person name="Detter J.C."/>
            <person name="Glavina del Rio T."/>
            <person name="Hammon N."/>
            <person name="Israni S."/>
            <person name="Dalin E."/>
            <person name="Tice H."/>
            <person name="Pitluck S."/>
            <person name="Thompson L.S."/>
            <person name="Brettin T."/>
            <person name="Bruce D."/>
            <person name="Han C."/>
            <person name="Tapia R."/>
            <person name="Gilna P."/>
            <person name="Schmutz J."/>
            <person name="Larimer F."/>
            <person name="Land M."/>
            <person name="Hauser L."/>
            <person name="Kyrpides N."/>
            <person name="Mikhailova N."/>
            <person name="Janssen P.H."/>
            <person name="Kuske C.R."/>
            <person name="Richardson P."/>
        </authorList>
    </citation>
    <scope>NUCLEOTIDE SEQUENCE</scope>
    <source>
        <strain evidence="2">Ellin6076</strain>
    </source>
</reference>
<dbReference type="Gene3D" id="3.30.450.40">
    <property type="match status" value="1"/>
</dbReference>
<dbReference type="OrthoDB" id="128645at2"/>
<sequence>MAKGKELELRLQRTEQQLGLFQKISRFMVRDLSLSEVLQGIVSLVVEFTECDSCLVYLHDGEDLVLCASNTPHPSTIGKLRLKSNEGLTGWVARERRLLAISREAYKDVRFKNFGSELPEDSYEAFLSAPVIARNRVVGVINVQHRLPHQHTGSEMEVLTTVGEQVGCVLLLARMSPQALESVNHVELVLSSGPVAMKQ</sequence>
<dbReference type="HOGENOM" id="CLU_1371435_0_0_0"/>
<accession>Q01P53</accession>
<dbReference type="STRING" id="234267.Acid_7668"/>
<name>Q01P53_SOLUE</name>
<dbReference type="InterPro" id="IPR029016">
    <property type="entry name" value="GAF-like_dom_sf"/>
</dbReference>
<dbReference type="AlphaFoldDB" id="Q01P53"/>
<dbReference type="eggNOG" id="COG3605">
    <property type="taxonomic scope" value="Bacteria"/>
</dbReference>
<dbReference type="EMBL" id="CP000473">
    <property type="protein sequence ID" value="ABJ88567.1"/>
    <property type="molecule type" value="Genomic_DNA"/>
</dbReference>
<proteinExistence type="predicted"/>
<evidence type="ECO:0000259" key="1">
    <source>
        <dbReference type="SMART" id="SM00065"/>
    </source>
</evidence>
<protein>
    <submittedName>
        <fullName evidence="2">Putative GAF sensor protein</fullName>
    </submittedName>
</protein>
<organism evidence="2">
    <name type="scientific">Solibacter usitatus (strain Ellin6076)</name>
    <dbReference type="NCBI Taxonomy" id="234267"/>
    <lineage>
        <taxon>Bacteria</taxon>
        <taxon>Pseudomonadati</taxon>
        <taxon>Acidobacteriota</taxon>
        <taxon>Terriglobia</taxon>
        <taxon>Bryobacterales</taxon>
        <taxon>Solibacteraceae</taxon>
        <taxon>Candidatus Solibacter</taxon>
    </lineage>
</organism>
<evidence type="ECO:0000313" key="2">
    <source>
        <dbReference type="EMBL" id="ABJ88567.1"/>
    </source>
</evidence>